<name>A0A427A2P9_ENSVE</name>
<keyword evidence="1" id="KW-0732">Signal</keyword>
<evidence type="ECO:0000313" key="3">
    <source>
        <dbReference type="Proteomes" id="UP000287651"/>
    </source>
</evidence>
<organism evidence="2 3">
    <name type="scientific">Ensete ventricosum</name>
    <name type="common">Abyssinian banana</name>
    <name type="synonym">Musa ensete</name>
    <dbReference type="NCBI Taxonomy" id="4639"/>
    <lineage>
        <taxon>Eukaryota</taxon>
        <taxon>Viridiplantae</taxon>
        <taxon>Streptophyta</taxon>
        <taxon>Embryophyta</taxon>
        <taxon>Tracheophyta</taxon>
        <taxon>Spermatophyta</taxon>
        <taxon>Magnoliopsida</taxon>
        <taxon>Liliopsida</taxon>
        <taxon>Zingiberales</taxon>
        <taxon>Musaceae</taxon>
        <taxon>Ensete</taxon>
    </lineage>
</organism>
<gene>
    <name evidence="2" type="ORF">B296_00023033</name>
</gene>
<feature type="chain" id="PRO_5019194359" evidence="1">
    <location>
        <begin position="24"/>
        <end position="196"/>
    </location>
</feature>
<dbReference type="EMBL" id="AMZH03004003">
    <property type="protein sequence ID" value="RRT70472.1"/>
    <property type="molecule type" value="Genomic_DNA"/>
</dbReference>
<protein>
    <submittedName>
        <fullName evidence="2">Uncharacterized protein</fullName>
    </submittedName>
</protein>
<dbReference type="Proteomes" id="UP000287651">
    <property type="component" value="Unassembled WGS sequence"/>
</dbReference>
<feature type="signal peptide" evidence="1">
    <location>
        <begin position="1"/>
        <end position="23"/>
    </location>
</feature>
<reference evidence="2 3" key="1">
    <citation type="journal article" date="2014" name="Agronomy (Basel)">
        <title>A Draft Genome Sequence for Ensete ventricosum, the Drought-Tolerant Tree Against Hunger.</title>
        <authorList>
            <person name="Harrison J."/>
            <person name="Moore K.A."/>
            <person name="Paszkiewicz K."/>
            <person name="Jones T."/>
            <person name="Grant M."/>
            <person name="Ambacheew D."/>
            <person name="Muzemil S."/>
            <person name="Studholme D.J."/>
        </authorList>
    </citation>
    <scope>NUCLEOTIDE SEQUENCE [LARGE SCALE GENOMIC DNA]</scope>
</reference>
<proteinExistence type="predicted"/>
<dbReference type="AlphaFoldDB" id="A0A427A2P9"/>
<evidence type="ECO:0000313" key="2">
    <source>
        <dbReference type="EMBL" id="RRT70472.1"/>
    </source>
</evidence>
<evidence type="ECO:0000256" key="1">
    <source>
        <dbReference type="SAM" id="SignalP"/>
    </source>
</evidence>
<sequence>MIKRHPLPFFLSTLLLVCKPTGQRPFAGGRPRSAAPGPVLSIGRGSGGQGAVIPLSALLVHKYLPAPALLAAEGSIPSAYSKKVLPWVEEEGEAAEKGEEFLRREVLLTIRVYFGKAFWVSKRTLKPAIYYNWYDGFPSLLSLVVVASSGVLKGRRLGLLHRRNTGRWNAGFYEDLGRGRCFVVKCELLQRLYTLR</sequence>
<comment type="caution">
    <text evidence="2">The sequence shown here is derived from an EMBL/GenBank/DDBJ whole genome shotgun (WGS) entry which is preliminary data.</text>
</comment>
<accession>A0A427A2P9</accession>